<dbReference type="EMBL" id="MWUE01000016">
    <property type="protein sequence ID" value="OQP33591.1"/>
    <property type="molecule type" value="Genomic_DNA"/>
</dbReference>
<dbReference type="AlphaFoldDB" id="A0A1V9DID0"/>
<keyword evidence="3" id="KW-1185">Reference proteome</keyword>
<proteinExistence type="predicted"/>
<dbReference type="Gene3D" id="1.20.1270.340">
    <property type="match status" value="1"/>
</dbReference>
<dbReference type="Proteomes" id="UP000192769">
    <property type="component" value="Unassembled WGS sequence"/>
</dbReference>
<evidence type="ECO:0000313" key="3">
    <source>
        <dbReference type="Proteomes" id="UP000192769"/>
    </source>
</evidence>
<dbReference type="RefSeq" id="WP_081139338.1">
    <property type="nucleotide sequence ID" value="NZ_MWUE01000016.1"/>
</dbReference>
<organism evidence="2 3">
    <name type="scientific">Pantoea latae</name>
    <dbReference type="NCBI Taxonomy" id="1964541"/>
    <lineage>
        <taxon>Bacteria</taxon>
        <taxon>Pseudomonadati</taxon>
        <taxon>Pseudomonadota</taxon>
        <taxon>Gammaproteobacteria</taxon>
        <taxon>Enterobacterales</taxon>
        <taxon>Erwiniaceae</taxon>
        <taxon>Pantoea</taxon>
    </lineage>
</organism>
<evidence type="ECO:0000256" key="1">
    <source>
        <dbReference type="SAM" id="Coils"/>
    </source>
</evidence>
<dbReference type="InterPro" id="IPR010890">
    <property type="entry name" value="PriC"/>
</dbReference>
<dbReference type="InterPro" id="IPR038338">
    <property type="entry name" value="PriC_sf"/>
</dbReference>
<dbReference type="Pfam" id="PF07445">
    <property type="entry name" value="PriC"/>
    <property type="match status" value="1"/>
</dbReference>
<protein>
    <submittedName>
        <fullName evidence="2">PriC</fullName>
    </submittedName>
</protein>
<evidence type="ECO:0000313" key="2">
    <source>
        <dbReference type="EMBL" id="OQP33591.1"/>
    </source>
</evidence>
<feature type="coiled-coil region" evidence="1">
    <location>
        <begin position="73"/>
        <end position="158"/>
    </location>
</feature>
<dbReference type="OrthoDB" id="6402824at2"/>
<name>A0A1V9DID0_9GAMM</name>
<keyword evidence="1" id="KW-0175">Coiled coil</keyword>
<gene>
    <name evidence="2" type="ORF">B2J69_11045</name>
</gene>
<sequence length="173" mass="19965">MADATTQQRLAACLAALQAQIARHPDGRCRTPRFDRQLFSTAGTRLADYLQETERNLQLFCACDNAQERVWLADKLVNQIAALQREASTQQLRLRRERPIASPRQQKLEEYREYERRLQAMIDQREQRLALAESLAQQQQLKQDLEVLEGRMARCRQAISAVSWALSLRGDAL</sequence>
<reference evidence="2 3" key="1">
    <citation type="submission" date="2017-02" db="EMBL/GenBank/DDBJ databases">
        <title>Whole genome shotgun sequence of Pantoea agglomerans strain AS1 isolated from a cycad, Zamia floridana in Central Florida, USA.</title>
        <authorList>
            <person name="Lata P."/>
            <person name="Govindarajan S."/>
            <person name="Qi F."/>
            <person name="Li J.-L."/>
            <person name="Maurya S.K."/>
            <person name="Sahoo M.K."/>
        </authorList>
    </citation>
    <scope>NUCLEOTIDE SEQUENCE [LARGE SCALE GENOMIC DNA]</scope>
    <source>
        <strain evidence="2 3">AS1</strain>
    </source>
</reference>
<comment type="caution">
    <text evidence="2">The sequence shown here is derived from an EMBL/GenBank/DDBJ whole genome shotgun (WGS) entry which is preliminary data.</text>
</comment>
<accession>A0A1V9DID0</accession>